<comment type="caution">
    <text evidence="2">The sequence shown here is derived from an EMBL/GenBank/DDBJ whole genome shotgun (WGS) entry which is preliminary data.</text>
</comment>
<dbReference type="PANTHER" id="PTHR41283:SF1">
    <property type="entry name" value="AMINOGLYCOSIDE PHOSPHOTRANSFERASE DOMAIN-CONTAINING PROTEIN"/>
    <property type="match status" value="1"/>
</dbReference>
<dbReference type="Pfam" id="PF01636">
    <property type="entry name" value="APH"/>
    <property type="match status" value="1"/>
</dbReference>
<dbReference type="EMBL" id="QWEH01000002">
    <property type="protein sequence ID" value="RHW34371.1"/>
    <property type="molecule type" value="Genomic_DNA"/>
</dbReference>
<name>A0A417YLU9_9BACI</name>
<reference evidence="2 3" key="1">
    <citation type="journal article" date="2007" name="Int. J. Syst. Evol. Microbiol.">
        <title>Oceanobacillus profundus sp. nov., isolated from a deep-sea sediment core.</title>
        <authorList>
            <person name="Kim Y.G."/>
            <person name="Choi D.H."/>
            <person name="Hyun S."/>
            <person name="Cho B.C."/>
        </authorList>
    </citation>
    <scope>NUCLEOTIDE SEQUENCE [LARGE SCALE GENOMIC DNA]</scope>
    <source>
        <strain evidence="2 3">DSM 18246</strain>
    </source>
</reference>
<dbReference type="Proteomes" id="UP000285456">
    <property type="component" value="Unassembled WGS sequence"/>
</dbReference>
<dbReference type="InterPro" id="IPR002575">
    <property type="entry name" value="Aminoglycoside_PTrfase"/>
</dbReference>
<proteinExistence type="predicted"/>
<dbReference type="RefSeq" id="WP_095309666.1">
    <property type="nucleotide sequence ID" value="NZ_JAUOPF010000005.1"/>
</dbReference>
<dbReference type="GO" id="GO:0016740">
    <property type="term" value="F:transferase activity"/>
    <property type="evidence" value="ECO:0007669"/>
    <property type="project" value="UniProtKB-KW"/>
</dbReference>
<protein>
    <submittedName>
        <fullName evidence="2">Aminoglycoside phosphotransferase family protein</fullName>
    </submittedName>
</protein>
<organism evidence="2 3">
    <name type="scientific">Oceanobacillus profundus</name>
    <dbReference type="NCBI Taxonomy" id="372463"/>
    <lineage>
        <taxon>Bacteria</taxon>
        <taxon>Bacillati</taxon>
        <taxon>Bacillota</taxon>
        <taxon>Bacilli</taxon>
        <taxon>Bacillales</taxon>
        <taxon>Bacillaceae</taxon>
        <taxon>Oceanobacillus</taxon>
    </lineage>
</organism>
<dbReference type="OrthoDB" id="334783at2"/>
<dbReference type="InterPro" id="IPR011009">
    <property type="entry name" value="Kinase-like_dom_sf"/>
</dbReference>
<evidence type="ECO:0000313" key="2">
    <source>
        <dbReference type="EMBL" id="RHW34371.1"/>
    </source>
</evidence>
<gene>
    <name evidence="2" type="ORF">D1B32_04175</name>
</gene>
<sequence length="301" mass="35489">MEEQWKKKIPFLRYSKEVVSLDKGFSYDKKFIIDNQYLLRVFSNKQIQRRKEEFVTVNKLGAYSDAIPKGIEFDVIEGTDMAYMILTYLPGKDAEIALKELTNEEQYRIGILAGKELKKLHRFSAPTDYPAWNTIKKQKSDRYLMELQQIDVDKRIKEMLETYIWENEMLLKGRPNTFQHDDFHPANILIHNRTFSGIIDFGRMDWGDPVHDLQKLGFFSKRISIPFTNGVIAGYHNEQPVAESFWKLYTLYSAMHVASSLVWGLKRSQAQYEIMLNYSLDVIRDHEDFTRVIPKWYKDGS</sequence>
<dbReference type="Gene3D" id="3.90.1200.10">
    <property type="match status" value="1"/>
</dbReference>
<evidence type="ECO:0000259" key="1">
    <source>
        <dbReference type="Pfam" id="PF01636"/>
    </source>
</evidence>
<dbReference type="PANTHER" id="PTHR41283">
    <property type="entry name" value="AMINOGLYCOSIDE PHOSPHOTRANSFERASE"/>
    <property type="match status" value="1"/>
</dbReference>
<dbReference type="SUPFAM" id="SSF56112">
    <property type="entry name" value="Protein kinase-like (PK-like)"/>
    <property type="match status" value="1"/>
</dbReference>
<evidence type="ECO:0000313" key="3">
    <source>
        <dbReference type="Proteomes" id="UP000285456"/>
    </source>
</evidence>
<feature type="domain" description="Aminoglycoside phosphotransferase" evidence="1">
    <location>
        <begin position="20"/>
        <end position="238"/>
    </location>
</feature>
<dbReference type="AlphaFoldDB" id="A0A417YLU9"/>
<accession>A0A417YLU9</accession>
<keyword evidence="2" id="KW-0808">Transferase</keyword>
<keyword evidence="3" id="KW-1185">Reference proteome</keyword>